<dbReference type="EMBL" id="MUYA01000018">
    <property type="protein sequence ID" value="OOR98179.1"/>
    <property type="molecule type" value="Genomic_DNA"/>
</dbReference>
<feature type="binding site" evidence="10">
    <location>
        <begin position="111"/>
        <end position="117"/>
    </location>
    <ligand>
        <name>ATP</name>
        <dbReference type="ChEBI" id="CHEBI:30616"/>
    </ligand>
</feature>
<feature type="site" description="Interaction with DNA" evidence="10">
    <location>
        <position position="447"/>
    </location>
</feature>
<feature type="binding site" evidence="10">
    <location>
        <position position="6"/>
    </location>
    <ligand>
        <name>ATP</name>
        <dbReference type="ChEBI" id="CHEBI:30616"/>
    </ligand>
</feature>
<keyword evidence="7 10" id="KW-0799">Topoisomerase</keyword>
<feature type="site" description="Interaction with DNA" evidence="10">
    <location>
        <position position="498"/>
    </location>
</feature>
<dbReference type="InterPro" id="IPR036890">
    <property type="entry name" value="HATPase_C_sf"/>
</dbReference>
<dbReference type="GO" id="GO:0003677">
    <property type="term" value="F:DNA binding"/>
    <property type="evidence" value="ECO:0007669"/>
    <property type="project" value="UniProtKB-UniRule"/>
</dbReference>
<keyword evidence="3" id="KW-0479">Metal-binding</keyword>
<proteinExistence type="inferred from homology"/>
<dbReference type="HAMAP" id="MF_00938">
    <property type="entry name" value="ParE_type1"/>
    <property type="match status" value="1"/>
</dbReference>
<feature type="binding site" evidence="10">
    <location>
        <position position="70"/>
    </location>
    <ligand>
        <name>ATP</name>
        <dbReference type="ChEBI" id="CHEBI:30616"/>
    </ligand>
</feature>
<protein>
    <recommendedName>
        <fullName evidence="10">DNA topoisomerase 4 subunit B</fullName>
        <ecNumber evidence="10">5.6.2.2</ecNumber>
    </recommendedName>
    <alternativeName>
        <fullName evidence="10">Topoisomerase IV subunit B</fullName>
    </alternativeName>
</protein>
<comment type="caution">
    <text evidence="13">The sequence shown here is derived from an EMBL/GenBank/DDBJ whole genome shotgun (WGS) entry which is preliminary data.</text>
</comment>
<evidence type="ECO:0000256" key="6">
    <source>
        <dbReference type="ARBA" id="ARBA00022842"/>
    </source>
</evidence>
<dbReference type="InterPro" id="IPR002288">
    <property type="entry name" value="DNA_gyrase_B_C"/>
</dbReference>
<keyword evidence="8 10" id="KW-0238">DNA-binding</keyword>
<dbReference type="SMART" id="SM00387">
    <property type="entry name" value="HATPase_c"/>
    <property type="match status" value="1"/>
</dbReference>
<dbReference type="InterPro" id="IPR020568">
    <property type="entry name" value="Ribosomal_Su5_D2-typ_SF"/>
</dbReference>
<feature type="domain" description="Toprim" evidence="12">
    <location>
        <begin position="413"/>
        <end position="526"/>
    </location>
</feature>
<dbReference type="PRINTS" id="PR00418">
    <property type="entry name" value="TPI2FAMILY"/>
</dbReference>
<gene>
    <name evidence="10" type="primary">parE</name>
    <name evidence="13" type="ORF">B0187_09570</name>
</gene>
<dbReference type="Pfam" id="PF01751">
    <property type="entry name" value="Toprim"/>
    <property type="match status" value="1"/>
</dbReference>
<keyword evidence="6" id="KW-0460">Magnesium</keyword>
<dbReference type="InterPro" id="IPR013759">
    <property type="entry name" value="Topo_IIA_B_C"/>
</dbReference>
<evidence type="ECO:0000256" key="3">
    <source>
        <dbReference type="ARBA" id="ARBA00022723"/>
    </source>
</evidence>
<dbReference type="AlphaFoldDB" id="A0A1T0AQG3"/>
<dbReference type="InterPro" id="IPR005737">
    <property type="entry name" value="TopoIV_B_Gneg"/>
</dbReference>
<dbReference type="GO" id="GO:0046872">
    <property type="term" value="F:metal ion binding"/>
    <property type="evidence" value="ECO:0007669"/>
    <property type="project" value="UniProtKB-KW"/>
</dbReference>
<dbReference type="PROSITE" id="PS50880">
    <property type="entry name" value="TOPRIM"/>
    <property type="match status" value="1"/>
</dbReference>
<dbReference type="SUPFAM" id="SSF55874">
    <property type="entry name" value="ATPase domain of HSP90 chaperone/DNA topoisomerase II/histidine kinase"/>
    <property type="match status" value="1"/>
</dbReference>
<dbReference type="PANTHER" id="PTHR45866">
    <property type="entry name" value="DNA GYRASE/TOPOISOMERASE SUBUNIT B"/>
    <property type="match status" value="1"/>
</dbReference>
<organism evidence="13 14">
    <name type="scientific">Haemophilus paracuniculus</name>
    <dbReference type="NCBI Taxonomy" id="734"/>
    <lineage>
        <taxon>Bacteria</taxon>
        <taxon>Pseudomonadati</taxon>
        <taxon>Pseudomonadota</taxon>
        <taxon>Gammaproteobacteria</taxon>
        <taxon>Pasteurellales</taxon>
        <taxon>Pasteurellaceae</taxon>
        <taxon>Haemophilus</taxon>
    </lineage>
</organism>
<evidence type="ECO:0000256" key="11">
    <source>
        <dbReference type="SAM" id="MobiDB-lite"/>
    </source>
</evidence>
<dbReference type="Pfam" id="PF02518">
    <property type="entry name" value="HATPase_c"/>
    <property type="match status" value="1"/>
</dbReference>
<evidence type="ECO:0000256" key="1">
    <source>
        <dbReference type="ARBA" id="ARBA00000185"/>
    </source>
</evidence>
<evidence type="ECO:0000259" key="12">
    <source>
        <dbReference type="PROSITE" id="PS50880"/>
    </source>
</evidence>
<dbReference type="Pfam" id="PF00986">
    <property type="entry name" value="DNA_gyraseB_C"/>
    <property type="match status" value="1"/>
</dbReference>
<comment type="subunit">
    <text evidence="10">Heterotetramer composed of ParC and ParE.</text>
</comment>
<dbReference type="PANTHER" id="PTHR45866:SF4">
    <property type="entry name" value="DNA TOPOISOMERASE 4 SUBUNIT B"/>
    <property type="match status" value="1"/>
</dbReference>
<evidence type="ECO:0000256" key="8">
    <source>
        <dbReference type="ARBA" id="ARBA00023125"/>
    </source>
</evidence>
<dbReference type="NCBIfam" id="TIGR01055">
    <property type="entry name" value="parE_Gneg"/>
    <property type="match status" value="1"/>
</dbReference>
<name>A0A1T0AQG3_9PAST</name>
<dbReference type="PROSITE" id="PS00177">
    <property type="entry name" value="TOPOISOMERASE_II"/>
    <property type="match status" value="1"/>
</dbReference>
<comment type="catalytic activity">
    <reaction evidence="1 10">
        <text>ATP-dependent breakage, passage and rejoining of double-stranded DNA.</text>
        <dbReference type="EC" id="5.6.2.2"/>
    </reaction>
</comment>
<dbReference type="GO" id="GO:0005694">
    <property type="term" value="C:chromosome"/>
    <property type="evidence" value="ECO:0007669"/>
    <property type="project" value="InterPro"/>
</dbReference>
<dbReference type="InterPro" id="IPR003594">
    <property type="entry name" value="HATPase_dom"/>
</dbReference>
<evidence type="ECO:0000256" key="4">
    <source>
        <dbReference type="ARBA" id="ARBA00022741"/>
    </source>
</evidence>
<dbReference type="InterPro" id="IPR018522">
    <property type="entry name" value="TopoIIA_CS"/>
</dbReference>
<dbReference type="EC" id="5.6.2.2" evidence="10"/>
<dbReference type="InterPro" id="IPR013760">
    <property type="entry name" value="Topo_IIA-like_dom_sf"/>
</dbReference>
<evidence type="ECO:0000256" key="9">
    <source>
        <dbReference type="ARBA" id="ARBA00023235"/>
    </source>
</evidence>
<keyword evidence="9 10" id="KW-0413">Isomerase</keyword>
<reference evidence="13 14" key="1">
    <citation type="submission" date="2017-02" db="EMBL/GenBank/DDBJ databases">
        <title>Draft genome sequence of Haemophilus paracuniculus CCUG 43573 type strain.</title>
        <authorList>
            <person name="Engstrom-Jakobsson H."/>
            <person name="Salva-Serra F."/>
            <person name="Thorell K."/>
            <person name="Gonzales-Siles L."/>
            <person name="Karlsson R."/>
            <person name="Boulund F."/>
            <person name="Engstrand L."/>
            <person name="Kristiansson E."/>
            <person name="Moore E."/>
        </authorList>
    </citation>
    <scope>NUCLEOTIDE SEQUENCE [LARGE SCALE GENOMIC DNA]</scope>
    <source>
        <strain evidence="13 14">CCUG 43573</strain>
    </source>
</reference>
<dbReference type="Pfam" id="PF00204">
    <property type="entry name" value="DNA_gyraseB"/>
    <property type="match status" value="1"/>
</dbReference>
<dbReference type="STRING" id="734.B0187_09570"/>
<dbReference type="GO" id="GO:0003918">
    <property type="term" value="F:DNA topoisomerase type II (double strand cut, ATP-hydrolyzing) activity"/>
    <property type="evidence" value="ECO:0007669"/>
    <property type="project" value="UniProtKB-UniRule"/>
</dbReference>
<dbReference type="Gene3D" id="3.30.230.10">
    <property type="match status" value="1"/>
</dbReference>
<feature type="binding site" evidence="10">
    <location>
        <position position="335"/>
    </location>
    <ligand>
        <name>ATP</name>
        <dbReference type="ChEBI" id="CHEBI:30616"/>
    </ligand>
</feature>
<dbReference type="GO" id="GO:0007059">
    <property type="term" value="P:chromosome segregation"/>
    <property type="evidence" value="ECO:0007669"/>
    <property type="project" value="UniProtKB-UniRule"/>
</dbReference>
<dbReference type="Gene3D" id="3.30.565.10">
    <property type="entry name" value="Histidine kinase-like ATPase, C-terminal domain"/>
    <property type="match status" value="1"/>
</dbReference>
<dbReference type="OrthoDB" id="9802808at2"/>
<dbReference type="CDD" id="cd16928">
    <property type="entry name" value="HATPase_GyrB-like"/>
    <property type="match status" value="1"/>
</dbReference>
<keyword evidence="5 10" id="KW-0067">ATP-binding</keyword>
<evidence type="ECO:0000256" key="2">
    <source>
        <dbReference type="ARBA" id="ARBA00001946"/>
    </source>
</evidence>
<feature type="site" description="Interaction with DNA" evidence="10">
    <location>
        <position position="622"/>
    </location>
</feature>
<dbReference type="SUPFAM" id="SSF56719">
    <property type="entry name" value="Type II DNA topoisomerase"/>
    <property type="match status" value="1"/>
</dbReference>
<dbReference type="InterPro" id="IPR014721">
    <property type="entry name" value="Ribsml_uS5_D2-typ_fold_subgr"/>
</dbReference>
<keyword evidence="4 10" id="KW-0547">Nucleotide-binding</keyword>
<dbReference type="SUPFAM" id="SSF54211">
    <property type="entry name" value="Ribosomal protein S5 domain 2-like"/>
    <property type="match status" value="1"/>
</dbReference>
<dbReference type="Gene3D" id="3.40.50.670">
    <property type="match status" value="1"/>
</dbReference>
<feature type="region of interest" description="Disordered" evidence="11">
    <location>
        <begin position="618"/>
        <end position="637"/>
    </location>
</feature>
<dbReference type="InterPro" id="IPR013506">
    <property type="entry name" value="Topo_IIA_bsu_dom2"/>
</dbReference>
<dbReference type="SMART" id="SM00433">
    <property type="entry name" value="TOP2c"/>
    <property type="match status" value="1"/>
</dbReference>
<dbReference type="RefSeq" id="WP_078237626.1">
    <property type="nucleotide sequence ID" value="NZ_MUYA01000018.1"/>
</dbReference>
<evidence type="ECO:0000313" key="14">
    <source>
        <dbReference type="Proteomes" id="UP000190867"/>
    </source>
</evidence>
<feature type="binding site" evidence="10">
    <location>
        <position position="43"/>
    </location>
    <ligand>
        <name>ATP</name>
        <dbReference type="ChEBI" id="CHEBI:30616"/>
    </ligand>
</feature>
<accession>A0A1T0AQG3</accession>
<comment type="function">
    <text evidence="10">Topoisomerase IV is essential for chromosome segregation. It relaxes supercoiled DNA. Performs the decatenation events required during the replication of a circular DNA molecule.</text>
</comment>
<dbReference type="CDD" id="cd00822">
    <property type="entry name" value="TopoII_Trans_DNA_gyrase"/>
    <property type="match status" value="1"/>
</dbReference>
<evidence type="ECO:0000256" key="5">
    <source>
        <dbReference type="ARBA" id="ARBA00022840"/>
    </source>
</evidence>
<dbReference type="Proteomes" id="UP000190867">
    <property type="component" value="Unassembled WGS sequence"/>
</dbReference>
<dbReference type="InterPro" id="IPR001241">
    <property type="entry name" value="Topo_IIA"/>
</dbReference>
<dbReference type="PRINTS" id="PR01098">
    <property type="entry name" value="TOPISMRASE4B"/>
</dbReference>
<evidence type="ECO:0000256" key="7">
    <source>
        <dbReference type="ARBA" id="ARBA00023029"/>
    </source>
</evidence>
<evidence type="ECO:0000313" key="13">
    <source>
        <dbReference type="EMBL" id="OOR98179.1"/>
    </source>
</evidence>
<dbReference type="FunFam" id="3.30.565.10:FF:000002">
    <property type="entry name" value="DNA gyrase subunit B"/>
    <property type="match status" value="1"/>
</dbReference>
<dbReference type="GO" id="GO:0006265">
    <property type="term" value="P:DNA topological change"/>
    <property type="evidence" value="ECO:0007669"/>
    <property type="project" value="UniProtKB-UniRule"/>
</dbReference>
<comment type="similarity">
    <text evidence="10">Belongs to the type II topoisomerase family. ParE type 1 subfamily.</text>
</comment>
<sequence length="637" mass="71173">MSAKRYDADEITVLKGLEPVQKRPGMYTDTTRPNHLGQEVIDNSVDEALSGYATRIDVILHKDNSLEVIDDGRGMPVDIHSSEKVSGVELILTKLHAGGKFSNKNYTFSGGLHGVGISVVNALSKRVDIQIKRNGEIYTIAFENGEKVEELTVIGTCPKKQTGTTVRFYPNPIYFESPKFSVSRLRHLLRAKAILCPKLTINFINQIDGTEDRWYYEDGLTDYLCETLNEHDYLPNPPFIGNIAKETEALSWALCWLPNGGVQLGESYVNLIPTTLGGTHVNGLRSGLFKAMDEFCDTQKLLPKGVKLTADDVWSHCCYVLSLKMQEPQFAGQTKERLSSRQASGYVESTIKDTFILWLNENLDTAKQLAEMAISSAQKRLESEQKVVRKKVVNGPALPGKLSDCTSQDTTRTELFLVEGDSAGGTAKKARDKDFQAILPLRGKIKNTWGDPSQQVLSSEEVHNIAIAMGIDPDNDDLSQIRYGKVCILADADSDGLHIATLLCALFLRHFPALVKTGRVYVAMPPLYRIDFGKDEIHYALDEADKDRILAQLAKKKKGTPDVQRFKGLGEMNADQLRETTMNPNTRRLVQLTFNEELDQEDEVSTFELMDMLMNDKRSKDRKSWLEARGDQADLSV</sequence>
<evidence type="ECO:0000256" key="10">
    <source>
        <dbReference type="HAMAP-Rule" id="MF_00938"/>
    </source>
</evidence>
<keyword evidence="14" id="KW-1185">Reference proteome</keyword>
<dbReference type="GO" id="GO:0005524">
    <property type="term" value="F:ATP binding"/>
    <property type="evidence" value="ECO:0007669"/>
    <property type="project" value="UniProtKB-UniRule"/>
</dbReference>
<dbReference type="InterPro" id="IPR006171">
    <property type="entry name" value="TOPRIM_dom"/>
</dbReference>
<comment type="cofactor">
    <cofactor evidence="2">
        <name>Mg(2+)</name>
        <dbReference type="ChEBI" id="CHEBI:18420"/>
    </cofactor>
</comment>
<dbReference type="FunFam" id="3.40.50.670:FF:000003">
    <property type="entry name" value="DNA topoisomerase 4 subunit B"/>
    <property type="match status" value="1"/>
</dbReference>